<comment type="caution">
    <text evidence="1">The sequence shown here is derived from an EMBL/GenBank/DDBJ whole genome shotgun (WGS) entry which is preliminary data.</text>
</comment>
<reference evidence="1" key="1">
    <citation type="submission" date="2022-10" db="EMBL/GenBank/DDBJ databases">
        <authorList>
            <person name="Chen Y."/>
            <person name="Dougan E. K."/>
            <person name="Chan C."/>
            <person name="Rhodes N."/>
            <person name="Thang M."/>
        </authorList>
    </citation>
    <scope>NUCLEOTIDE SEQUENCE</scope>
</reference>
<name>A0A9P1G9L4_9DINO</name>
<evidence type="ECO:0000313" key="1">
    <source>
        <dbReference type="EMBL" id="CAI4002725.1"/>
    </source>
</evidence>
<accession>A0A9P1G9L4</accession>
<dbReference type="EMBL" id="CAMXCT010003146">
    <property type="protein sequence ID" value="CAI4002725.1"/>
    <property type="molecule type" value="Genomic_DNA"/>
</dbReference>
<dbReference type="Proteomes" id="UP001152797">
    <property type="component" value="Unassembled WGS sequence"/>
</dbReference>
<reference evidence="2" key="2">
    <citation type="submission" date="2024-04" db="EMBL/GenBank/DDBJ databases">
        <authorList>
            <person name="Chen Y."/>
            <person name="Shah S."/>
            <person name="Dougan E. K."/>
            <person name="Thang M."/>
            <person name="Chan C."/>
        </authorList>
    </citation>
    <scope>NUCLEOTIDE SEQUENCE [LARGE SCALE GENOMIC DNA]</scope>
</reference>
<dbReference type="AlphaFoldDB" id="A0A9P1G9L4"/>
<evidence type="ECO:0000313" key="2">
    <source>
        <dbReference type="EMBL" id="CAL1156100.1"/>
    </source>
</evidence>
<gene>
    <name evidence="1" type="ORF">C1SCF055_LOCUS28660</name>
</gene>
<protein>
    <submittedName>
        <fullName evidence="1">Uncharacterized protein</fullName>
    </submittedName>
</protein>
<sequence length="103" mass="11083">MKHCSAVPRRHDEALLFTVMETFLLDATSVGLVDALLHRRCGCLNLVGFVDKSQAMLLDVTYLGPGMVARGPPVRINQADFSQRLMLTKAGLATSSAAGPKRG</sequence>
<dbReference type="EMBL" id="CAMXCT030003146">
    <property type="protein sequence ID" value="CAL4790037.1"/>
    <property type="molecule type" value="Genomic_DNA"/>
</dbReference>
<proteinExistence type="predicted"/>
<organism evidence="1">
    <name type="scientific">Cladocopium goreaui</name>
    <dbReference type="NCBI Taxonomy" id="2562237"/>
    <lineage>
        <taxon>Eukaryota</taxon>
        <taxon>Sar</taxon>
        <taxon>Alveolata</taxon>
        <taxon>Dinophyceae</taxon>
        <taxon>Suessiales</taxon>
        <taxon>Symbiodiniaceae</taxon>
        <taxon>Cladocopium</taxon>
    </lineage>
</organism>
<dbReference type="EMBL" id="CAMXCT020003146">
    <property type="protein sequence ID" value="CAL1156100.1"/>
    <property type="molecule type" value="Genomic_DNA"/>
</dbReference>
<evidence type="ECO:0000313" key="3">
    <source>
        <dbReference type="Proteomes" id="UP001152797"/>
    </source>
</evidence>
<keyword evidence="3" id="KW-1185">Reference proteome</keyword>